<feature type="transmembrane region" description="Helical" evidence="1">
    <location>
        <begin position="119"/>
        <end position="139"/>
    </location>
</feature>
<evidence type="ECO:0000313" key="2">
    <source>
        <dbReference type="EMBL" id="KAL3509317.1"/>
    </source>
</evidence>
<organism evidence="2 3">
    <name type="scientific">Cinchona calisaya</name>
    <dbReference type="NCBI Taxonomy" id="153742"/>
    <lineage>
        <taxon>Eukaryota</taxon>
        <taxon>Viridiplantae</taxon>
        <taxon>Streptophyta</taxon>
        <taxon>Embryophyta</taxon>
        <taxon>Tracheophyta</taxon>
        <taxon>Spermatophyta</taxon>
        <taxon>Magnoliopsida</taxon>
        <taxon>eudicotyledons</taxon>
        <taxon>Gunneridae</taxon>
        <taxon>Pentapetalae</taxon>
        <taxon>asterids</taxon>
        <taxon>lamiids</taxon>
        <taxon>Gentianales</taxon>
        <taxon>Rubiaceae</taxon>
        <taxon>Cinchonoideae</taxon>
        <taxon>Cinchoneae</taxon>
        <taxon>Cinchona</taxon>
    </lineage>
</organism>
<dbReference type="AlphaFoldDB" id="A0ABD2YSX2"/>
<reference evidence="2 3" key="1">
    <citation type="submission" date="2024-11" db="EMBL/GenBank/DDBJ databases">
        <title>A near-complete genome assembly of Cinchona calisaya.</title>
        <authorList>
            <person name="Lian D.C."/>
            <person name="Zhao X.W."/>
            <person name="Wei L."/>
        </authorList>
    </citation>
    <scope>NUCLEOTIDE SEQUENCE [LARGE SCALE GENOMIC DNA]</scope>
    <source>
        <tissue evidence="2">Nenye</tissue>
    </source>
</reference>
<sequence>MDAASSMAQKFIPDWSLTVNDFACSKKNAMEFLTQAFSSNNAQFAKQSSFEDVVNHTTLGLIASTSTRELDVPARDIREDKLSSMSLIFVSNSSEHTMLDELATGEEEAASAPRYPDPVFIPLIINIVILVLPTIWIGLD</sequence>
<keyword evidence="1" id="KW-0472">Membrane</keyword>
<name>A0ABD2YSX2_9GENT</name>
<gene>
    <name evidence="2" type="ORF">ACH5RR_028718</name>
</gene>
<accession>A0ABD2YSX2</accession>
<dbReference type="Proteomes" id="UP001630127">
    <property type="component" value="Unassembled WGS sequence"/>
</dbReference>
<keyword evidence="3" id="KW-1185">Reference proteome</keyword>
<dbReference type="EMBL" id="JBJUIK010000012">
    <property type="protein sequence ID" value="KAL3509317.1"/>
    <property type="molecule type" value="Genomic_DNA"/>
</dbReference>
<evidence type="ECO:0000313" key="3">
    <source>
        <dbReference type="Proteomes" id="UP001630127"/>
    </source>
</evidence>
<evidence type="ECO:0000256" key="1">
    <source>
        <dbReference type="SAM" id="Phobius"/>
    </source>
</evidence>
<keyword evidence="1" id="KW-0812">Transmembrane</keyword>
<proteinExistence type="predicted"/>
<keyword evidence="1" id="KW-1133">Transmembrane helix</keyword>
<protein>
    <submittedName>
        <fullName evidence="2">Uncharacterized protein</fullName>
    </submittedName>
</protein>
<comment type="caution">
    <text evidence="2">The sequence shown here is derived from an EMBL/GenBank/DDBJ whole genome shotgun (WGS) entry which is preliminary data.</text>
</comment>